<name>A0A6J5DPR1_9BURK</name>
<dbReference type="GO" id="GO:0030170">
    <property type="term" value="F:pyridoxal phosphate binding"/>
    <property type="evidence" value="ECO:0007669"/>
    <property type="project" value="InterPro"/>
</dbReference>
<dbReference type="InterPro" id="IPR004839">
    <property type="entry name" value="Aminotransferase_I/II_large"/>
</dbReference>
<evidence type="ECO:0000313" key="8">
    <source>
        <dbReference type="EMBL" id="CAB3755211.1"/>
    </source>
</evidence>
<comment type="similarity">
    <text evidence="1">In the C-terminal section; belongs to the class-I pyridoxal-phosphate-dependent aminotransferase family.</text>
</comment>
<dbReference type="InterPro" id="IPR015424">
    <property type="entry name" value="PyrdxlP-dep_Trfase"/>
</dbReference>
<evidence type="ECO:0000256" key="4">
    <source>
        <dbReference type="ARBA" id="ARBA00023125"/>
    </source>
</evidence>
<dbReference type="PROSITE" id="PS50949">
    <property type="entry name" value="HTH_GNTR"/>
    <property type="match status" value="1"/>
</dbReference>
<dbReference type="GO" id="GO:0003677">
    <property type="term" value="F:DNA binding"/>
    <property type="evidence" value="ECO:0007669"/>
    <property type="project" value="UniProtKB-KW"/>
</dbReference>
<dbReference type="RefSeq" id="WP_175226793.1">
    <property type="nucleotide sequence ID" value="NZ_CADIKH010000010.1"/>
</dbReference>
<dbReference type="InterPro" id="IPR000524">
    <property type="entry name" value="Tscrpt_reg_HTH_GntR"/>
</dbReference>
<dbReference type="PANTHER" id="PTHR46577:SF1">
    <property type="entry name" value="HTH-TYPE TRANSCRIPTIONAL REGULATORY PROTEIN GABR"/>
    <property type="match status" value="1"/>
</dbReference>
<feature type="domain" description="HTH gntR-type" evidence="7">
    <location>
        <begin position="20"/>
        <end position="88"/>
    </location>
</feature>
<evidence type="ECO:0000259" key="7">
    <source>
        <dbReference type="PROSITE" id="PS50949"/>
    </source>
</evidence>
<evidence type="ECO:0000256" key="3">
    <source>
        <dbReference type="ARBA" id="ARBA00023015"/>
    </source>
</evidence>
<dbReference type="Pfam" id="PF00155">
    <property type="entry name" value="Aminotran_1_2"/>
    <property type="match status" value="1"/>
</dbReference>
<keyword evidence="4" id="KW-0238">DNA-binding</keyword>
<dbReference type="GO" id="GO:0003700">
    <property type="term" value="F:DNA-binding transcription factor activity"/>
    <property type="evidence" value="ECO:0007669"/>
    <property type="project" value="InterPro"/>
</dbReference>
<keyword evidence="5" id="KW-0804">Transcription</keyword>
<dbReference type="SUPFAM" id="SSF46785">
    <property type="entry name" value="Winged helix' DNA-binding domain"/>
    <property type="match status" value="1"/>
</dbReference>
<feature type="region of interest" description="Disordered" evidence="6">
    <location>
        <begin position="93"/>
        <end position="129"/>
    </location>
</feature>
<proteinExistence type="inferred from homology"/>
<dbReference type="SUPFAM" id="SSF53383">
    <property type="entry name" value="PLP-dependent transferases"/>
    <property type="match status" value="1"/>
</dbReference>
<dbReference type="Gene3D" id="1.10.10.10">
    <property type="entry name" value="Winged helix-like DNA-binding domain superfamily/Winged helix DNA-binding domain"/>
    <property type="match status" value="1"/>
</dbReference>
<dbReference type="AlphaFoldDB" id="A0A6J5DPR1"/>
<dbReference type="Gene3D" id="3.40.640.10">
    <property type="entry name" value="Type I PLP-dependent aspartate aminotransferase-like (Major domain)"/>
    <property type="match status" value="1"/>
</dbReference>
<dbReference type="EMBL" id="CADIKH010000010">
    <property type="protein sequence ID" value="CAB3755211.1"/>
    <property type="molecule type" value="Genomic_DNA"/>
</dbReference>
<evidence type="ECO:0000256" key="6">
    <source>
        <dbReference type="SAM" id="MobiDB-lite"/>
    </source>
</evidence>
<dbReference type="InterPro" id="IPR036388">
    <property type="entry name" value="WH-like_DNA-bd_sf"/>
</dbReference>
<protein>
    <submittedName>
        <fullName evidence="8">HTH-type transcriptional regulatory protein GabR</fullName>
    </submittedName>
</protein>
<dbReference type="InterPro" id="IPR051446">
    <property type="entry name" value="HTH_trans_reg/aminotransferase"/>
</dbReference>
<evidence type="ECO:0000256" key="2">
    <source>
        <dbReference type="ARBA" id="ARBA00022898"/>
    </source>
</evidence>
<evidence type="ECO:0000256" key="5">
    <source>
        <dbReference type="ARBA" id="ARBA00023163"/>
    </source>
</evidence>
<sequence>MDTVILSDWLATRLDRGDAEPVYRQLLRLLQQAILTSQLPPGTKLPSSRTLAADLGIARNTVLHVYDQLTAEGYVLSTTGSGTYVADTRPDHRAVNARKSPTPGRRGEDAARAADVTDTDLRRSAAGHSPVTAHTARCIEARDLSVRGRRLILEAGVSAKQWGAFMPGVPDVSEFPARTWSRLQAKLWKQANPDLLTYAPGGGYRPLRRALSDYLRVARSVNCTPDQIIITTGIHQSIDLAVRLLTDVGDRAWVEEPCYWGVRSVLQSSGLTLAPVPVDDEGLNPRESDLRAPPRLALVTPSHQYPLGMVMSLARRRTLLEYAKQHGVWIIEDDYDSEFRYGSRPLASLQGLDDAGRVIYVGSLGKMLFPGLRIGYMIAPEDLVETFRTGIAELYREGQLIQQAVLTEFIMDGYLTSHVRRMRALYGERRQILIDAITARFGDMLPVMGDEAGLHFVLGLPADANDRAVTAAAHDAGVIVRPLAGYYSGEIPARRGMLLGYACVPNEKIGPAFDTLARVIEDTALRVSSRAA</sequence>
<evidence type="ECO:0000313" key="9">
    <source>
        <dbReference type="Proteomes" id="UP000494363"/>
    </source>
</evidence>
<keyword evidence="9" id="KW-1185">Reference proteome</keyword>
<dbReference type="PANTHER" id="PTHR46577">
    <property type="entry name" value="HTH-TYPE TRANSCRIPTIONAL REGULATORY PROTEIN GABR"/>
    <property type="match status" value="1"/>
</dbReference>
<dbReference type="PRINTS" id="PR00035">
    <property type="entry name" value="HTHGNTR"/>
</dbReference>
<dbReference type="CDD" id="cd07377">
    <property type="entry name" value="WHTH_GntR"/>
    <property type="match status" value="1"/>
</dbReference>
<accession>A0A6J5DPR1</accession>
<keyword evidence="3" id="KW-0805">Transcription regulation</keyword>
<dbReference type="Proteomes" id="UP000494363">
    <property type="component" value="Unassembled WGS sequence"/>
</dbReference>
<organism evidence="8 9">
    <name type="scientific">Paraburkholderia humisilvae</name>
    <dbReference type="NCBI Taxonomy" id="627669"/>
    <lineage>
        <taxon>Bacteria</taxon>
        <taxon>Pseudomonadati</taxon>
        <taxon>Pseudomonadota</taxon>
        <taxon>Betaproteobacteria</taxon>
        <taxon>Burkholderiales</taxon>
        <taxon>Burkholderiaceae</taxon>
        <taxon>Paraburkholderia</taxon>
    </lineage>
</organism>
<dbReference type="InterPro" id="IPR036390">
    <property type="entry name" value="WH_DNA-bd_sf"/>
</dbReference>
<gene>
    <name evidence="8" type="primary">gabR_2</name>
    <name evidence="8" type="ORF">LMG29542_02531</name>
</gene>
<evidence type="ECO:0000256" key="1">
    <source>
        <dbReference type="ARBA" id="ARBA00005384"/>
    </source>
</evidence>
<dbReference type="InterPro" id="IPR015421">
    <property type="entry name" value="PyrdxlP-dep_Trfase_major"/>
</dbReference>
<keyword evidence="2" id="KW-0663">Pyridoxal phosphate</keyword>
<dbReference type="CDD" id="cd00609">
    <property type="entry name" value="AAT_like"/>
    <property type="match status" value="1"/>
</dbReference>
<dbReference type="Pfam" id="PF00392">
    <property type="entry name" value="GntR"/>
    <property type="match status" value="1"/>
</dbReference>
<dbReference type="SMART" id="SM00345">
    <property type="entry name" value="HTH_GNTR"/>
    <property type="match status" value="1"/>
</dbReference>
<reference evidence="8 9" key="1">
    <citation type="submission" date="2020-04" db="EMBL/GenBank/DDBJ databases">
        <authorList>
            <person name="De Canck E."/>
        </authorList>
    </citation>
    <scope>NUCLEOTIDE SEQUENCE [LARGE SCALE GENOMIC DNA]</scope>
    <source>
        <strain evidence="8 9">LMG 29542</strain>
    </source>
</reference>